<evidence type="ECO:0000313" key="4">
    <source>
        <dbReference type="Proteomes" id="UP001271769"/>
    </source>
</evidence>
<reference evidence="3 4" key="1">
    <citation type="journal article" date="2013" name="Antonie Van Leeuwenhoek">
        <title>Dongia rigui sp. nov., isolated from freshwater of a large wetland in Korea.</title>
        <authorList>
            <person name="Baik K.S."/>
            <person name="Hwang Y.M."/>
            <person name="Choi J.S."/>
            <person name="Kwon J."/>
            <person name="Seong C.N."/>
        </authorList>
    </citation>
    <scope>NUCLEOTIDE SEQUENCE [LARGE SCALE GENOMIC DNA]</scope>
    <source>
        <strain evidence="3 4">04SU4-P</strain>
    </source>
</reference>
<keyword evidence="2" id="KW-0413">Isomerase</keyword>
<comment type="caution">
    <text evidence="3">The sequence shown here is derived from an EMBL/GenBank/DDBJ whole genome shotgun (WGS) entry which is preliminary data.</text>
</comment>
<dbReference type="Pfam" id="PF07221">
    <property type="entry name" value="GlcNAc_2-epim"/>
    <property type="match status" value="1"/>
</dbReference>
<dbReference type="RefSeq" id="WP_320502467.1">
    <property type="nucleotide sequence ID" value="NZ_JAXCLX010000003.1"/>
</dbReference>
<protein>
    <submittedName>
        <fullName evidence="3">AGE family epimerase/isomerase</fullName>
    </submittedName>
</protein>
<dbReference type="InterPro" id="IPR010819">
    <property type="entry name" value="AGE/CE"/>
</dbReference>
<comment type="similarity">
    <text evidence="1">Belongs to the N-acylglucosamine 2-epimerase family.</text>
</comment>
<dbReference type="InterPro" id="IPR012341">
    <property type="entry name" value="6hp_glycosidase-like_sf"/>
</dbReference>
<dbReference type="PANTHER" id="PTHR15108">
    <property type="entry name" value="N-ACYLGLUCOSAMINE-2-EPIMERASE"/>
    <property type="match status" value="1"/>
</dbReference>
<gene>
    <name evidence="3" type="ORF">SMD31_18810</name>
</gene>
<dbReference type="Gene3D" id="1.50.10.10">
    <property type="match status" value="1"/>
</dbReference>
<accession>A0ABU5E346</accession>
<name>A0ABU5E346_9PROT</name>
<dbReference type="InterPro" id="IPR034116">
    <property type="entry name" value="AGE_dom"/>
</dbReference>
<dbReference type="EMBL" id="JAXCLX010000003">
    <property type="protein sequence ID" value="MDY0874000.1"/>
    <property type="molecule type" value="Genomic_DNA"/>
</dbReference>
<dbReference type="CDD" id="cd00249">
    <property type="entry name" value="AGE"/>
    <property type="match status" value="1"/>
</dbReference>
<evidence type="ECO:0000313" key="3">
    <source>
        <dbReference type="EMBL" id="MDY0874000.1"/>
    </source>
</evidence>
<keyword evidence="4" id="KW-1185">Reference proteome</keyword>
<proteinExistence type="inferred from homology"/>
<dbReference type="SUPFAM" id="SSF48208">
    <property type="entry name" value="Six-hairpin glycosidases"/>
    <property type="match status" value="1"/>
</dbReference>
<evidence type="ECO:0000256" key="1">
    <source>
        <dbReference type="ARBA" id="ARBA00008558"/>
    </source>
</evidence>
<organism evidence="3 4">
    <name type="scientific">Dongia rigui</name>
    <dbReference type="NCBI Taxonomy" id="940149"/>
    <lineage>
        <taxon>Bacteria</taxon>
        <taxon>Pseudomonadati</taxon>
        <taxon>Pseudomonadota</taxon>
        <taxon>Alphaproteobacteria</taxon>
        <taxon>Rhodospirillales</taxon>
        <taxon>Dongiaceae</taxon>
        <taxon>Dongia</taxon>
    </lineage>
</organism>
<evidence type="ECO:0000256" key="2">
    <source>
        <dbReference type="ARBA" id="ARBA00023235"/>
    </source>
</evidence>
<dbReference type="InterPro" id="IPR008928">
    <property type="entry name" value="6-hairpin_glycosidase_sf"/>
</dbReference>
<dbReference type="Proteomes" id="UP001271769">
    <property type="component" value="Unassembled WGS sequence"/>
</dbReference>
<sequence>MPDLPTPNFRDRQFLIDHIQKTLAFYHPRSIDPTGGFYHFLKDDGTVYDATTRHLVSSTRLVFNYGMACRHFGHDKYRDGLRHALTFLRDAHRGPATGGYAWTLKWENGQKTVLDGTNHCYGLAFVLLAYAHAVMAGEESARPHLAETFDLMERRFFEPQHGLYADEATPDWSQTYPYRGQNANMHACEAMLAAYDATKETRYLDRAELLAENITRRQAALANGMMWEHYHEDWSVDWEYNKQDKTNIFRPWGYQPGHLTEWAKLLLTLERHRKRDWLAPRAKELFDLALAKAWDKQNGGIFYGFGPEDEICDSDKYFWVQAESFAAAACLAQRLGNETYWCWYDRIWDYAWRHFVDHDHGAWYRILTHDNKKYSDEKSPAGKVDYHTMGAAYEVLGVI</sequence>